<evidence type="ECO:0000313" key="1">
    <source>
        <dbReference type="EMBL" id="CUS39011.1"/>
    </source>
</evidence>
<dbReference type="SUPFAM" id="SSF47226">
    <property type="entry name" value="Histidine-containing phosphotransfer domain, HPT domain"/>
    <property type="match status" value="1"/>
</dbReference>
<dbReference type="AlphaFoldDB" id="A0A0S4LN64"/>
<protein>
    <recommendedName>
        <fullName evidence="3">HPt domain-containing protein</fullName>
    </recommendedName>
</protein>
<dbReference type="OrthoDB" id="9790929at2"/>
<dbReference type="InterPro" id="IPR036641">
    <property type="entry name" value="HPT_dom_sf"/>
</dbReference>
<dbReference type="STRING" id="1742973.COMA2_60098"/>
<name>A0A0S4LN64_9BACT</name>
<dbReference type="GO" id="GO:0000160">
    <property type="term" value="P:phosphorelay signal transduction system"/>
    <property type="evidence" value="ECO:0007669"/>
    <property type="project" value="InterPro"/>
</dbReference>
<dbReference type="RefSeq" id="WP_090901132.1">
    <property type="nucleotide sequence ID" value="NZ_CZPZ01000033.1"/>
</dbReference>
<sequence>MSVDTEDAFQKELVELFVQEAQEWLQQIHVALDELQQSPALERHRALAQTITVGITNLGGSAATLNLSDVERASFSALPFVEAVQDPSAEISTDDFIALCKQLGHIHGALTRATGVTFEEEEVPASTENQPTMIATKEFVALLRGLQNQGTASKAFHRNLVQMMMAQAEGLMGRGMEQCNVSSIQEFLDRSADGEHGFLEVVRQELPILTSVFRTLKTGGDALTGMSSDLQNTVERVAQLWSAAQQVNASHAMVFFMGLHSFLTIVIQQRVVVGTTRYDAIQSRLHQSVKGIEEWVENGRTERMAIQRVLMHGTHATRTTSF</sequence>
<organism evidence="1 2">
    <name type="scientific">Candidatus Nitrospira nitrificans</name>
    <dbReference type="NCBI Taxonomy" id="1742973"/>
    <lineage>
        <taxon>Bacteria</taxon>
        <taxon>Pseudomonadati</taxon>
        <taxon>Nitrospirota</taxon>
        <taxon>Nitrospiria</taxon>
        <taxon>Nitrospirales</taxon>
        <taxon>Nitrospiraceae</taxon>
        <taxon>Nitrospira</taxon>
    </lineage>
</organism>
<reference evidence="2" key="1">
    <citation type="submission" date="2015-10" db="EMBL/GenBank/DDBJ databases">
        <authorList>
            <person name="Luecker S."/>
            <person name="Luecker S."/>
        </authorList>
    </citation>
    <scope>NUCLEOTIDE SEQUENCE [LARGE SCALE GENOMIC DNA]</scope>
</reference>
<keyword evidence="2" id="KW-1185">Reference proteome</keyword>
<dbReference type="Proteomes" id="UP000198736">
    <property type="component" value="Unassembled WGS sequence"/>
</dbReference>
<gene>
    <name evidence="1" type="ORF">COMA2_60098</name>
</gene>
<dbReference type="EMBL" id="CZPZ01000033">
    <property type="protein sequence ID" value="CUS39011.1"/>
    <property type="molecule type" value="Genomic_DNA"/>
</dbReference>
<evidence type="ECO:0008006" key="3">
    <source>
        <dbReference type="Google" id="ProtNLM"/>
    </source>
</evidence>
<evidence type="ECO:0000313" key="2">
    <source>
        <dbReference type="Proteomes" id="UP000198736"/>
    </source>
</evidence>
<proteinExistence type="predicted"/>
<accession>A0A0S4LN64</accession>
<dbReference type="Gene3D" id="1.20.120.160">
    <property type="entry name" value="HPT domain"/>
    <property type="match status" value="1"/>
</dbReference>